<name>B4CW93_9BACT</name>
<protein>
    <submittedName>
        <fullName evidence="1">Uncharacterized protein</fullName>
    </submittedName>
</protein>
<evidence type="ECO:0000313" key="2">
    <source>
        <dbReference type="Proteomes" id="UP000005824"/>
    </source>
</evidence>
<accession>B4CW93</accession>
<dbReference type="InParanoid" id="B4CW93"/>
<keyword evidence="2" id="KW-1185">Reference proteome</keyword>
<dbReference type="EMBL" id="ABVL01000002">
    <property type="protein sequence ID" value="EDY21685.1"/>
    <property type="molecule type" value="Genomic_DNA"/>
</dbReference>
<sequence>MGVPNLASSPLENPQKLEVLRLRPCFPAPLRMTAFFGGASRIVPCAQREYRLCVFGNYRGISSTARACG</sequence>
<dbReference type="STRING" id="497964.CfE428DRAFT_0930"/>
<reference evidence="1 2" key="1">
    <citation type="journal article" date="2011" name="J. Bacteriol.">
        <title>Genome sequence of Chthoniobacter flavus Ellin428, an aerobic heterotrophic soil bacterium.</title>
        <authorList>
            <person name="Kant R."/>
            <person name="van Passel M.W."/>
            <person name="Palva A."/>
            <person name="Lucas S."/>
            <person name="Lapidus A."/>
            <person name="Glavina Del Rio T."/>
            <person name="Dalin E."/>
            <person name="Tice H."/>
            <person name="Bruce D."/>
            <person name="Goodwin L."/>
            <person name="Pitluck S."/>
            <person name="Larimer F.W."/>
            <person name="Land M.L."/>
            <person name="Hauser L."/>
            <person name="Sangwan P."/>
            <person name="de Vos W.M."/>
            <person name="Janssen P.H."/>
            <person name="Smidt H."/>
        </authorList>
    </citation>
    <scope>NUCLEOTIDE SEQUENCE [LARGE SCALE GENOMIC DNA]</scope>
    <source>
        <strain evidence="1 2">Ellin428</strain>
    </source>
</reference>
<organism evidence="1 2">
    <name type="scientific">Chthoniobacter flavus Ellin428</name>
    <dbReference type="NCBI Taxonomy" id="497964"/>
    <lineage>
        <taxon>Bacteria</taxon>
        <taxon>Pseudomonadati</taxon>
        <taxon>Verrucomicrobiota</taxon>
        <taxon>Spartobacteria</taxon>
        <taxon>Chthoniobacterales</taxon>
        <taxon>Chthoniobacteraceae</taxon>
        <taxon>Chthoniobacter</taxon>
    </lineage>
</organism>
<evidence type="ECO:0000313" key="1">
    <source>
        <dbReference type="EMBL" id="EDY21685.1"/>
    </source>
</evidence>
<gene>
    <name evidence="1" type="ORF">CfE428DRAFT_0930</name>
</gene>
<dbReference type="Proteomes" id="UP000005824">
    <property type="component" value="Unassembled WGS sequence"/>
</dbReference>
<dbReference type="AlphaFoldDB" id="B4CW93"/>
<comment type="caution">
    <text evidence="1">The sequence shown here is derived from an EMBL/GenBank/DDBJ whole genome shotgun (WGS) entry which is preliminary data.</text>
</comment>
<proteinExistence type="predicted"/>